<evidence type="ECO:0000256" key="4">
    <source>
        <dbReference type="ARBA" id="ARBA00022989"/>
    </source>
</evidence>
<feature type="compositionally biased region" description="Basic and acidic residues" evidence="5">
    <location>
        <begin position="80"/>
        <end position="90"/>
    </location>
</feature>
<reference evidence="7" key="1">
    <citation type="submission" date="2016-06" db="EMBL/GenBank/DDBJ databases">
        <authorList>
            <person name="Cuomo C."/>
            <person name="Litvintseva A."/>
            <person name="Heitman J."/>
            <person name="Chen Y."/>
            <person name="Sun S."/>
            <person name="Springer D."/>
            <person name="Dromer F."/>
            <person name="Young S."/>
            <person name="Zeng Q."/>
            <person name="Chapman S."/>
            <person name="Gujja S."/>
            <person name="Saif S."/>
            <person name="Birren B."/>
        </authorList>
    </citation>
    <scope>NUCLEOTIDE SEQUENCE</scope>
    <source>
        <strain evidence="7">CBS 7841</strain>
    </source>
</reference>
<dbReference type="Pfam" id="PF03914">
    <property type="entry name" value="CBF"/>
    <property type="match status" value="1"/>
</dbReference>
<dbReference type="PANTHER" id="PTHR12455:SF0">
    <property type="entry name" value="NUCLEOLAR COMPLEX PROTEIN 4 HOMOLOG"/>
    <property type="match status" value="1"/>
</dbReference>
<dbReference type="InterPro" id="IPR005612">
    <property type="entry name" value="CCAAT-binding_factor"/>
</dbReference>
<proteinExistence type="inferred from homology"/>
<keyword evidence="3" id="KW-0812">Transmembrane</keyword>
<dbReference type="GO" id="GO:0031965">
    <property type="term" value="C:nuclear membrane"/>
    <property type="evidence" value="ECO:0007669"/>
    <property type="project" value="UniProtKB-SubCell"/>
</dbReference>
<keyword evidence="4" id="KW-0472">Membrane</keyword>
<feature type="domain" description="CCAAT-binding factor" evidence="6">
    <location>
        <begin position="409"/>
        <end position="572"/>
    </location>
</feature>
<dbReference type="AlphaFoldDB" id="A0AAJ8JUY4"/>
<evidence type="ECO:0000256" key="5">
    <source>
        <dbReference type="SAM" id="MobiDB-lite"/>
    </source>
</evidence>
<sequence>MKRNEASSTKSLLLDDPIVQVNKHEATLKSEPYDPNTLIPLIALSRHNDPQVAHKAIWALHRVFFELIGTNKVGGLSGDLTRKSEERNEEPNEGMAANEEKQVKMWVRERLLEYVEVLCGLMRDSEPALRSSALPLLFSLLPPLSASVSQSAKAIIHIPYFRFILHYLIFPCPSLRGARPKKSAGWKVIVANQVEDEEGVLPEDVVKIAVDDFWARYDDIRWMFFKEAAHLIQNQPILLPHSSNLLAMLLPLKNLPREPSDINAFYISSFSTPPPSLPAGSIVKKSRSSKAKKGKARAEIDALPDWIKEYESSGSEDESEMIAGKKRKMRTSQLSIHASIYSIPSQTLAYTTVWETVLSSVSLSEAWTRRILVALHGEQGILGHFKSERRLRIADWLGGLVDRGGALAMLAINGLFVLMTQYNFEYPKFYDKLYSLLDHNLLHTRYLSRFFRLLDVFLRGSLMPATIIASFIKRLSRLALFARPSGIIITLPFIYNLFKRHPSCMVMLQRSITDPVLAVSSFTSTTPKADPKETDPYDENETSPLRSKAIDSSCWELATLQRHYLASISTLAKVFGEVFTKPEFNMEDFLDHNYTTLFETETKRKIRNPAVSVSIDTGLEIVAFPRINPAGQKVANVCTESEKDFFSDLWAF</sequence>
<evidence type="ECO:0000256" key="3">
    <source>
        <dbReference type="ARBA" id="ARBA00022692"/>
    </source>
</evidence>
<keyword evidence="8" id="KW-1185">Reference proteome</keyword>
<evidence type="ECO:0000256" key="1">
    <source>
        <dbReference type="ARBA" id="ARBA00004232"/>
    </source>
</evidence>
<dbReference type="Proteomes" id="UP000094043">
    <property type="component" value="Chromosome 4"/>
</dbReference>
<evidence type="ECO:0000259" key="6">
    <source>
        <dbReference type="Pfam" id="PF03914"/>
    </source>
</evidence>
<comment type="subcellular location">
    <subcellularLocation>
        <location evidence="1">Nucleus membrane</location>
        <topology evidence="1">Multi-pass membrane protein</topology>
    </subcellularLocation>
</comment>
<evidence type="ECO:0000313" key="8">
    <source>
        <dbReference type="Proteomes" id="UP000094043"/>
    </source>
</evidence>
<dbReference type="SUPFAM" id="SSF48371">
    <property type="entry name" value="ARM repeat"/>
    <property type="match status" value="1"/>
</dbReference>
<dbReference type="InterPro" id="IPR016024">
    <property type="entry name" value="ARM-type_fold"/>
</dbReference>
<gene>
    <name evidence="7" type="ORF">L203_104127</name>
</gene>
<feature type="region of interest" description="Disordered" evidence="5">
    <location>
        <begin position="524"/>
        <end position="544"/>
    </location>
</feature>
<evidence type="ECO:0000256" key="2">
    <source>
        <dbReference type="ARBA" id="ARBA00007797"/>
    </source>
</evidence>
<evidence type="ECO:0000313" key="7">
    <source>
        <dbReference type="EMBL" id="WVN88912.1"/>
    </source>
</evidence>
<dbReference type="EMBL" id="CP143787">
    <property type="protein sequence ID" value="WVN88912.1"/>
    <property type="molecule type" value="Genomic_DNA"/>
</dbReference>
<comment type="similarity">
    <text evidence="2">Belongs to the CBF/MAK21 family.</text>
</comment>
<dbReference type="GO" id="GO:0032040">
    <property type="term" value="C:small-subunit processome"/>
    <property type="evidence" value="ECO:0007669"/>
    <property type="project" value="TreeGrafter"/>
</dbReference>
<dbReference type="KEGG" id="cdep:91088337"/>
<accession>A0AAJ8JUY4</accession>
<keyword evidence="4" id="KW-1133">Transmembrane helix</keyword>
<protein>
    <recommendedName>
        <fullName evidence="6">CCAAT-binding factor domain-containing protein</fullName>
    </recommendedName>
</protein>
<dbReference type="RefSeq" id="XP_066069612.1">
    <property type="nucleotide sequence ID" value="XM_066213515.1"/>
</dbReference>
<dbReference type="GeneID" id="91088337"/>
<dbReference type="GO" id="GO:0030692">
    <property type="term" value="C:Noc4p-Nop14p complex"/>
    <property type="evidence" value="ECO:0007669"/>
    <property type="project" value="TreeGrafter"/>
</dbReference>
<organism evidence="7 8">
    <name type="scientific">Cryptococcus depauperatus CBS 7841</name>
    <dbReference type="NCBI Taxonomy" id="1295531"/>
    <lineage>
        <taxon>Eukaryota</taxon>
        <taxon>Fungi</taxon>
        <taxon>Dikarya</taxon>
        <taxon>Basidiomycota</taxon>
        <taxon>Agaricomycotina</taxon>
        <taxon>Tremellomycetes</taxon>
        <taxon>Tremellales</taxon>
        <taxon>Cryptococcaceae</taxon>
        <taxon>Cryptococcus</taxon>
    </lineage>
</organism>
<feature type="region of interest" description="Disordered" evidence="5">
    <location>
        <begin position="78"/>
        <end position="97"/>
    </location>
</feature>
<reference evidence="7" key="3">
    <citation type="submission" date="2024-01" db="EMBL/GenBank/DDBJ databases">
        <authorList>
            <person name="Coelho M.A."/>
            <person name="David-Palma M."/>
            <person name="Shea T."/>
            <person name="Sun S."/>
            <person name="Cuomo C.A."/>
            <person name="Heitman J."/>
        </authorList>
    </citation>
    <scope>NUCLEOTIDE SEQUENCE</scope>
    <source>
        <strain evidence="7">CBS 7841</strain>
    </source>
</reference>
<dbReference type="PANTHER" id="PTHR12455">
    <property type="entry name" value="NUCLEOLAR COMPLEX PROTEIN 4"/>
    <property type="match status" value="1"/>
</dbReference>
<dbReference type="GO" id="GO:0042254">
    <property type="term" value="P:ribosome biogenesis"/>
    <property type="evidence" value="ECO:0007669"/>
    <property type="project" value="InterPro"/>
</dbReference>
<dbReference type="InterPro" id="IPR027193">
    <property type="entry name" value="Noc4"/>
</dbReference>
<reference evidence="7" key="2">
    <citation type="journal article" date="2022" name="Elife">
        <title>Obligate sexual reproduction of a homothallic fungus closely related to the Cryptococcus pathogenic species complex.</title>
        <authorList>
            <person name="Passer A.R."/>
            <person name="Clancey S.A."/>
            <person name="Shea T."/>
            <person name="David-Palma M."/>
            <person name="Averette A.F."/>
            <person name="Boekhout T."/>
            <person name="Porcel B.M."/>
            <person name="Nowrousian M."/>
            <person name="Cuomo C.A."/>
            <person name="Sun S."/>
            <person name="Heitman J."/>
            <person name="Coelho M.A."/>
        </authorList>
    </citation>
    <scope>NUCLEOTIDE SEQUENCE</scope>
    <source>
        <strain evidence="7">CBS 7841</strain>
    </source>
</reference>
<name>A0AAJ8JUY4_9TREE</name>